<dbReference type="Proteomes" id="UP001223261">
    <property type="component" value="Chromosome"/>
</dbReference>
<protein>
    <submittedName>
        <fullName evidence="1">Competence protein ComK</fullName>
    </submittedName>
</protein>
<proteinExistence type="predicted"/>
<evidence type="ECO:0000313" key="2">
    <source>
        <dbReference type="Proteomes" id="UP001223261"/>
    </source>
</evidence>
<reference evidence="1" key="1">
    <citation type="journal article" date="2023" name="Antibiotics">
        <title>Prevalence and Molecular Characterization of Methicillin-Resistant Staphylococci (MRS) and Mammaliicocci (MRM) in Dromedary Camels from Algeria: First Detection of SCCmec-mecC Hybrid in Methicillin-Resistant Mammaliicoccus lentus.</title>
        <authorList>
            <person name="Belhout C."/>
            <person name="Boyen F."/>
            <person name="Vereecke N."/>
            <person name="Theuns S."/>
            <person name="Taibi N."/>
            <person name="Stegger M."/>
            <person name="de la Fe-Rodriguez P.Y."/>
            <person name="Bouayad L."/>
            <person name="Elgroud R."/>
            <person name="Butaye P."/>
        </authorList>
    </citation>
    <scope>NUCLEOTIDE SEQUENCE</scope>
    <source>
        <strain evidence="1">7048</strain>
    </source>
</reference>
<dbReference type="GeneID" id="99677214"/>
<evidence type="ECO:0000313" key="1">
    <source>
        <dbReference type="EMBL" id="WHI60965.1"/>
    </source>
</evidence>
<dbReference type="AlphaFoldDB" id="A0AAX3W6B8"/>
<organism evidence="1 2">
    <name type="scientific">Mammaliicoccus lentus</name>
    <name type="common">Staphylococcus lentus</name>
    <dbReference type="NCBI Taxonomy" id="42858"/>
    <lineage>
        <taxon>Bacteria</taxon>
        <taxon>Bacillati</taxon>
        <taxon>Bacillota</taxon>
        <taxon>Bacilli</taxon>
        <taxon>Bacillales</taxon>
        <taxon>Staphylococcaceae</taxon>
        <taxon>Mammaliicoccus</taxon>
    </lineage>
</organism>
<dbReference type="RefSeq" id="WP_017000702.1">
    <property type="nucleotide sequence ID" value="NZ_CABIVY010000041.1"/>
</dbReference>
<gene>
    <name evidence="1" type="ORF">PYH69_04850</name>
</gene>
<dbReference type="EMBL" id="CP118848">
    <property type="protein sequence ID" value="WHI60965.1"/>
    <property type="molecule type" value="Genomic_DNA"/>
</dbReference>
<name>A0AAX3W6B8_MAMLE</name>
<accession>A0AAX3W6B8</accession>
<dbReference type="Pfam" id="PF06338">
    <property type="entry name" value="ComK"/>
    <property type="match status" value="1"/>
</dbReference>
<sequence>MEKYIIKQNTVYIHGIKIDDHIVHSEICEAGKDPFMVKSKPQEIMNQSCRFYGEHFNERKQFTKRLTNITSKPPILVSPIISTYFFCTNSERTPENTWLNLLYVKEFIPLKGNKTKIILEKAPSIIFNISKHVINHQYLNCTCLHYRNHRKNLFIRELNSVNLGLNQEGYNVLDVIDFYLNKNNYKK</sequence>
<dbReference type="InterPro" id="IPR010461">
    <property type="entry name" value="ComK"/>
</dbReference>
<dbReference type="GO" id="GO:0030420">
    <property type="term" value="P:establishment of competence for transformation"/>
    <property type="evidence" value="ECO:0007669"/>
    <property type="project" value="InterPro"/>
</dbReference>